<keyword evidence="4" id="KW-1185">Reference proteome</keyword>
<gene>
    <name evidence="3" type="ORF">SAMN05421872_105258</name>
</gene>
<reference evidence="3 4" key="1">
    <citation type="submission" date="2016-10" db="EMBL/GenBank/DDBJ databases">
        <authorList>
            <person name="de Groot N.N."/>
        </authorList>
    </citation>
    <scope>NUCLEOTIDE SEQUENCE [LARGE SCALE GENOMIC DNA]</scope>
    <source>
        <strain evidence="3 4">CGMCC 4.6858</strain>
    </source>
</reference>
<sequence>MDSASFWSSFPHDPRDPSYAGLRASDTEREIVQRALGEAYAEGRLDREEHDERSSAVASAKTLGELPPVVADLLPVLPARVPASDLVRATASDLQQRAELAWRKDLREAFGTFLLPTLICWVVWILTTGPGSHPWPVWVMLGTGINLVQTGLRRGEIVENHRRRLEKKQAKEQRKRELGP</sequence>
<evidence type="ECO:0000313" key="4">
    <source>
        <dbReference type="Proteomes" id="UP000199034"/>
    </source>
</evidence>
<accession>A0A1G6RF67</accession>
<dbReference type="InterPro" id="IPR012551">
    <property type="entry name" value="DUF1707_SHOCT-like"/>
</dbReference>
<evidence type="ECO:0000256" key="1">
    <source>
        <dbReference type="SAM" id="MobiDB-lite"/>
    </source>
</evidence>
<evidence type="ECO:0000313" key="3">
    <source>
        <dbReference type="EMBL" id="SDD03081.1"/>
    </source>
</evidence>
<dbReference type="Pfam" id="PF08044">
    <property type="entry name" value="DUF1707"/>
    <property type="match status" value="1"/>
</dbReference>
<protein>
    <recommendedName>
        <fullName evidence="2">DUF1707 domain-containing protein</fullName>
    </recommendedName>
</protein>
<dbReference type="Proteomes" id="UP000199034">
    <property type="component" value="Unassembled WGS sequence"/>
</dbReference>
<evidence type="ECO:0000259" key="2">
    <source>
        <dbReference type="Pfam" id="PF08044"/>
    </source>
</evidence>
<organism evidence="3 4">
    <name type="scientific">Nocardioides lianchengensis</name>
    <dbReference type="NCBI Taxonomy" id="1045774"/>
    <lineage>
        <taxon>Bacteria</taxon>
        <taxon>Bacillati</taxon>
        <taxon>Actinomycetota</taxon>
        <taxon>Actinomycetes</taxon>
        <taxon>Propionibacteriales</taxon>
        <taxon>Nocardioidaceae</taxon>
        <taxon>Nocardioides</taxon>
    </lineage>
</organism>
<feature type="region of interest" description="Disordered" evidence="1">
    <location>
        <begin position="1"/>
        <end position="24"/>
    </location>
</feature>
<dbReference type="OrthoDB" id="4803675at2"/>
<proteinExistence type="predicted"/>
<name>A0A1G6RF67_9ACTN</name>
<dbReference type="EMBL" id="FMZM01000005">
    <property type="protein sequence ID" value="SDD03081.1"/>
    <property type="molecule type" value="Genomic_DNA"/>
</dbReference>
<dbReference type="STRING" id="1045774.SAMN05421872_105258"/>
<feature type="domain" description="DUF1707" evidence="2">
    <location>
        <begin position="22"/>
        <end position="73"/>
    </location>
</feature>
<dbReference type="AlphaFoldDB" id="A0A1G6RF67"/>
<dbReference type="PANTHER" id="PTHR40763">
    <property type="entry name" value="MEMBRANE PROTEIN-RELATED"/>
    <property type="match status" value="1"/>
</dbReference>
<dbReference type="PANTHER" id="PTHR40763:SF4">
    <property type="entry name" value="DUF1707 DOMAIN-CONTAINING PROTEIN"/>
    <property type="match status" value="1"/>
</dbReference>
<dbReference type="RefSeq" id="WP_090855263.1">
    <property type="nucleotide sequence ID" value="NZ_FMZM01000005.1"/>
</dbReference>